<dbReference type="InterPro" id="IPR014710">
    <property type="entry name" value="RmlC-like_jellyroll"/>
</dbReference>
<evidence type="ECO:0000313" key="2">
    <source>
        <dbReference type="EMBL" id="EGF23293.1"/>
    </source>
</evidence>
<dbReference type="PANTHER" id="PTHR37694:SF1">
    <property type="entry name" value="SLR8022 PROTEIN"/>
    <property type="match status" value="1"/>
</dbReference>
<dbReference type="RefSeq" id="WP_006302361.1">
    <property type="nucleotide sequence ID" value="NZ_ACGK02000001.1"/>
</dbReference>
<feature type="domain" description="Cupin type-2" evidence="1">
    <location>
        <begin position="41"/>
        <end position="107"/>
    </location>
</feature>
<accession>F1T3J9</accession>
<dbReference type="Proteomes" id="UP000005947">
    <property type="component" value="Unassembled WGS sequence"/>
</dbReference>
<protein>
    <submittedName>
        <fullName evidence="2">Cupin domain protein</fullName>
    </submittedName>
</protein>
<evidence type="ECO:0000313" key="3">
    <source>
        <dbReference type="Proteomes" id="UP000005947"/>
    </source>
</evidence>
<keyword evidence="3" id="KW-1185">Reference proteome</keyword>
<dbReference type="PANTHER" id="PTHR37694">
    <property type="entry name" value="SLR8022 PROTEIN"/>
    <property type="match status" value="1"/>
</dbReference>
<dbReference type="GeneID" id="93211001"/>
<sequence>MPIQDEQTSRAFLGIVQNLPITREGIVSKVPFETKNMQVSVFSVAKGQEISEHTSPKAVIVTLISGALNFTVGQAVHHMVAGDFIYLAPNEPHALSACEDSRVQLVMFSAK</sequence>
<reference evidence="2 3" key="1">
    <citation type="submission" date="2011-02" db="EMBL/GenBank/DDBJ databases">
        <authorList>
            <person name="Muzny D."/>
            <person name="Qin X."/>
            <person name="Buhay C."/>
            <person name="Dugan-Rocha S."/>
            <person name="Ding Y."/>
            <person name="Chen G."/>
            <person name="Hawes A."/>
            <person name="Holder M."/>
            <person name="Jhangiani S."/>
            <person name="Johnson A."/>
            <person name="Khan Z."/>
            <person name="Li Z."/>
            <person name="Liu W."/>
            <person name="Liu X."/>
            <person name="Perez L."/>
            <person name="Shen H."/>
            <person name="Wang Q."/>
            <person name="Watt J."/>
            <person name="Xi L."/>
            <person name="Xin Y."/>
            <person name="Zhou J."/>
            <person name="Deng J."/>
            <person name="Jiang H."/>
            <person name="Liu Y."/>
            <person name="Qu J."/>
            <person name="Song X.-Z."/>
            <person name="Zhang L."/>
            <person name="Villasana D."/>
            <person name="Johnson A."/>
            <person name="Liu J."/>
            <person name="Liyanage D."/>
            <person name="Lorensuhewa L."/>
            <person name="Robinson T."/>
            <person name="Song A."/>
            <person name="Song B.-B."/>
            <person name="Dinh H."/>
            <person name="Thornton R."/>
            <person name="Coyle M."/>
            <person name="Francisco L."/>
            <person name="Jackson L."/>
            <person name="Javaid M."/>
            <person name="Korchina V."/>
            <person name="Kovar C."/>
            <person name="Mata R."/>
            <person name="Mathew T."/>
            <person name="Ngo R."/>
            <person name="Nguyen L."/>
            <person name="Nguyen N."/>
            <person name="Okwuonu G."/>
            <person name="Ongeri F."/>
            <person name="Pham C."/>
            <person name="Simmons D."/>
            <person name="Wilczek-Boney K."/>
            <person name="Hale W."/>
            <person name="Jakkamsetti A."/>
            <person name="Pham P."/>
            <person name="Ruth R."/>
            <person name="San Lucas F."/>
            <person name="Warren J."/>
            <person name="Zhang J."/>
            <person name="Zhao Z."/>
            <person name="Zhou C."/>
            <person name="Zhu D."/>
            <person name="Lee S."/>
            <person name="Bess C."/>
            <person name="Blankenburg K."/>
            <person name="Forbes L."/>
            <person name="Fu Q."/>
            <person name="Gubbala S."/>
            <person name="Hirani K."/>
            <person name="Jayaseelan J.C."/>
            <person name="Lara F."/>
            <person name="Munidasa M."/>
            <person name="Palculict T."/>
            <person name="Patil S."/>
            <person name="Pu L.-L."/>
            <person name="Saada N."/>
            <person name="Tang L."/>
            <person name="Weissenberger G."/>
            <person name="Zhu Y."/>
            <person name="Hemphill L."/>
            <person name="Shang Y."/>
            <person name="Youmans B."/>
            <person name="Ayvaz T."/>
            <person name="Ross M."/>
            <person name="Santibanez J."/>
            <person name="Aqrawi P."/>
            <person name="Gross S."/>
            <person name="Joshi V."/>
            <person name="Fowler G."/>
            <person name="Nazareth L."/>
            <person name="Reid J."/>
            <person name="Worley K."/>
            <person name="Petrosino J."/>
            <person name="Highlander S."/>
            <person name="Gibbs R."/>
        </authorList>
    </citation>
    <scope>NUCLEOTIDE SEQUENCE [LARGE SCALE GENOMIC DNA]</scope>
    <source>
        <strain evidence="2 3">DSM 15829</strain>
    </source>
</reference>
<dbReference type="EMBL" id="ACGK02000001">
    <property type="protein sequence ID" value="EGF23293.1"/>
    <property type="molecule type" value="Genomic_DNA"/>
</dbReference>
<dbReference type="InterPro" id="IPR011051">
    <property type="entry name" value="RmlC_Cupin_sf"/>
</dbReference>
<dbReference type="CDD" id="cd02230">
    <property type="entry name" value="cupin_HP0902-like"/>
    <property type="match status" value="1"/>
</dbReference>
<organism evidence="2 3">
    <name type="scientific">Fannyhessea vaginae DSM 15829</name>
    <dbReference type="NCBI Taxonomy" id="525256"/>
    <lineage>
        <taxon>Bacteria</taxon>
        <taxon>Bacillati</taxon>
        <taxon>Actinomycetota</taxon>
        <taxon>Coriobacteriia</taxon>
        <taxon>Coriobacteriales</taxon>
        <taxon>Atopobiaceae</taxon>
        <taxon>Fannyhessea</taxon>
    </lineage>
</organism>
<comment type="caution">
    <text evidence="2">The sequence shown here is derived from an EMBL/GenBank/DDBJ whole genome shotgun (WGS) entry which is preliminary data.</text>
</comment>
<name>F1T3J9_9ACTN</name>
<dbReference type="eggNOG" id="COG1917">
    <property type="taxonomic scope" value="Bacteria"/>
</dbReference>
<dbReference type="InterPro" id="IPR013096">
    <property type="entry name" value="Cupin_2"/>
</dbReference>
<dbReference type="Gene3D" id="2.60.120.10">
    <property type="entry name" value="Jelly Rolls"/>
    <property type="match status" value="1"/>
</dbReference>
<dbReference type="AlphaFoldDB" id="F1T3J9"/>
<dbReference type="OrthoDB" id="1121052at2"/>
<dbReference type="Pfam" id="PF07883">
    <property type="entry name" value="Cupin_2"/>
    <property type="match status" value="1"/>
</dbReference>
<proteinExistence type="predicted"/>
<dbReference type="SUPFAM" id="SSF51182">
    <property type="entry name" value="RmlC-like cupins"/>
    <property type="match status" value="1"/>
</dbReference>
<evidence type="ECO:0000259" key="1">
    <source>
        <dbReference type="Pfam" id="PF07883"/>
    </source>
</evidence>
<gene>
    <name evidence="2" type="ORF">HMPREF0091_10240</name>
</gene>